<reference evidence="3" key="2">
    <citation type="journal article" date="2019" name="MicrobiologyOpen">
        <title>High-quality draft genome sequence of Gaiella occulta isolated from a 150 meter deep mineral water borehole and comparison with the genome sequences of other deep-branching lineages of the phylum Actinobacteria.</title>
        <authorList>
            <person name="Severino R."/>
            <person name="Froufe H.J.C."/>
            <person name="Barroso C."/>
            <person name="Albuquerque L."/>
            <person name="Lobo-da-Cunha A."/>
            <person name="da Costa M.S."/>
            <person name="Egas C."/>
        </authorList>
    </citation>
    <scope>NUCLEOTIDE SEQUENCE [LARGE SCALE GENOMIC DNA]</scope>
    <source>
        <strain evidence="3">F2-233</strain>
    </source>
</reference>
<reference evidence="2 3" key="1">
    <citation type="submission" date="2018-07" db="EMBL/GenBank/DDBJ databases">
        <title>High-quality-draft genome sequence of Gaiella occulta.</title>
        <authorList>
            <person name="Severino R."/>
            <person name="Froufe H.J.C."/>
            <person name="Rainey F.A."/>
            <person name="Barroso C."/>
            <person name="Albuquerque L."/>
            <person name="Lobo-Da-Cunha A."/>
            <person name="Da Costa M.S."/>
            <person name="Egas C."/>
        </authorList>
    </citation>
    <scope>NUCLEOTIDE SEQUENCE [LARGE SCALE GENOMIC DNA]</scope>
    <source>
        <strain evidence="2 3">F2-233</strain>
    </source>
</reference>
<dbReference type="RefSeq" id="WP_114796733.1">
    <property type="nucleotide sequence ID" value="NZ_QQZY01000006.1"/>
</dbReference>
<feature type="coiled-coil region" evidence="1">
    <location>
        <begin position="68"/>
        <end position="95"/>
    </location>
</feature>
<gene>
    <name evidence="2" type="ORF">Gocc_2308</name>
</gene>
<dbReference type="AlphaFoldDB" id="A0A7M2YV56"/>
<dbReference type="EMBL" id="QQZY01000006">
    <property type="protein sequence ID" value="RDI73744.1"/>
    <property type="molecule type" value="Genomic_DNA"/>
</dbReference>
<evidence type="ECO:0000313" key="3">
    <source>
        <dbReference type="Proteomes" id="UP000254134"/>
    </source>
</evidence>
<comment type="caution">
    <text evidence="2">The sequence shown here is derived from an EMBL/GenBank/DDBJ whole genome shotgun (WGS) entry which is preliminary data.</text>
</comment>
<sequence length="106" mass="11643">MFAFWLALAVFGVAVVVAAAYAVARGLELWRLVKRTGAILAAETERISRTTAQIESHLANASAAAGRLHEANERLAVARARLDVQRAALREARAQMRRVFWFVPGI</sequence>
<dbReference type="Proteomes" id="UP000254134">
    <property type="component" value="Unassembled WGS sequence"/>
</dbReference>
<keyword evidence="1" id="KW-0175">Coiled coil</keyword>
<name>A0A7M2YV56_9ACTN</name>
<evidence type="ECO:0000313" key="2">
    <source>
        <dbReference type="EMBL" id="RDI73744.1"/>
    </source>
</evidence>
<protein>
    <submittedName>
        <fullName evidence="2">Uncharacterized protein</fullName>
    </submittedName>
</protein>
<organism evidence="2 3">
    <name type="scientific">Gaiella occulta</name>
    <dbReference type="NCBI Taxonomy" id="1002870"/>
    <lineage>
        <taxon>Bacteria</taxon>
        <taxon>Bacillati</taxon>
        <taxon>Actinomycetota</taxon>
        <taxon>Thermoleophilia</taxon>
        <taxon>Gaiellales</taxon>
        <taxon>Gaiellaceae</taxon>
        <taxon>Gaiella</taxon>
    </lineage>
</organism>
<accession>A0A7M2YV56</accession>
<evidence type="ECO:0000256" key="1">
    <source>
        <dbReference type="SAM" id="Coils"/>
    </source>
</evidence>
<keyword evidence="3" id="KW-1185">Reference proteome</keyword>
<proteinExistence type="predicted"/>